<evidence type="ECO:0000256" key="9">
    <source>
        <dbReference type="HAMAP-Rule" id="MF_00624"/>
    </source>
</evidence>
<evidence type="ECO:0000256" key="2">
    <source>
        <dbReference type="ARBA" id="ARBA00022600"/>
    </source>
</evidence>
<evidence type="ECO:0000313" key="13">
    <source>
        <dbReference type="Proteomes" id="UP000236569"/>
    </source>
</evidence>
<dbReference type="Pfam" id="PF00483">
    <property type="entry name" value="NTP_transferase"/>
    <property type="match status" value="1"/>
</dbReference>
<feature type="binding site" evidence="9">
    <location>
        <position position="200"/>
    </location>
    <ligand>
        <name>alpha-D-glucose 1-phosphate</name>
        <dbReference type="ChEBI" id="CHEBI:58601"/>
    </ligand>
</feature>
<protein>
    <recommendedName>
        <fullName evidence="9">Glucose-1-phosphate adenylyltransferase</fullName>
        <ecNumber evidence="9">2.7.7.27</ecNumber>
    </recommendedName>
    <alternativeName>
        <fullName evidence="9">ADP-glucose pyrophosphorylase</fullName>
        <shortName evidence="9">ADPGlc PPase</shortName>
    </alternativeName>
    <alternativeName>
        <fullName evidence="9">ADP-glucose synthase</fullName>
    </alternativeName>
</protein>
<dbReference type="Gene3D" id="3.90.550.10">
    <property type="entry name" value="Spore Coat Polysaccharide Biosynthesis Protein SpsA, Chain A"/>
    <property type="match status" value="1"/>
</dbReference>
<dbReference type="InterPro" id="IPR011004">
    <property type="entry name" value="Trimer_LpxA-like_sf"/>
</dbReference>
<comment type="function">
    <text evidence="9">Involved in the biosynthesis of ADP-glucose, a building block required for the elongation reactions to produce glycogen. Catalyzes the reaction between ATP and alpha-D-glucose 1-phosphate (G1P) to produce pyrophosphate and ADP-Glc.</text>
</comment>
<evidence type="ECO:0000256" key="6">
    <source>
        <dbReference type="ARBA" id="ARBA00022840"/>
    </source>
</evidence>
<dbReference type="NCBIfam" id="TIGR02091">
    <property type="entry name" value="glgC"/>
    <property type="match status" value="1"/>
</dbReference>
<dbReference type="PANTHER" id="PTHR43523">
    <property type="entry name" value="GLUCOSE-1-PHOSPHATE ADENYLYLTRANSFERASE-RELATED"/>
    <property type="match status" value="1"/>
</dbReference>
<feature type="site" description="Could play a key role in the communication between the regulatory and the substrate sites" evidence="9">
    <location>
        <position position="59"/>
    </location>
</feature>
<feature type="site" description="Could play a key role in the communication between the regulatory and the substrate sites" evidence="9">
    <location>
        <position position="101"/>
    </location>
</feature>
<dbReference type="InterPro" id="IPR011831">
    <property type="entry name" value="ADP-Glc_PPase"/>
</dbReference>
<evidence type="ECO:0000313" key="12">
    <source>
        <dbReference type="EMBL" id="GBF04974.1"/>
    </source>
</evidence>
<sequence>MKPRVLGMILAGGQGTRLAPLTVKRSKPAVPFGSKYRIIDFAINNFINSGVFSIYVLTQYKAQSLTEHIQRGWRFGTFLSDYFITLVPAQMYRYEELGAVWYRGTADAVYQNLHLVDNFDADYVAIFSGDHIYKMNVEHMLQSHVDSRADVTIAAYPMPRTQAHQFGVMQVDNRWRVTEFLEKPKDPPGTPEDPDTSLTSMGNYIFSRRALEELLHTSISGQEDGFDFGHNVIPRALSDGYHVQAYDFHKNPIPGQTGPNLYWRDVGTLDAYFEASLDLVSVNPEFDIYNPAWPLRTSSEFSPPAKFVHEAEGRKGQAFNSIMAGGTIISGGTVRDSVLGRNVRTHSYSLVESCILFDDVEVGRHSHLRRVIVDKNVTIPPGIKIGHNHEEDRGRGFTVTENGVVVVPKSYTF</sequence>
<keyword evidence="3 9" id="KW-0808">Transferase</keyword>
<comment type="subunit">
    <text evidence="9">Homotetramer.</text>
</comment>
<evidence type="ECO:0000256" key="8">
    <source>
        <dbReference type="ARBA" id="ARBA00023277"/>
    </source>
</evidence>
<dbReference type="UniPathway" id="UPA00164"/>
<organism evidence="12 13">
    <name type="scientific">Deinococcus aerius</name>
    <dbReference type="NCBI Taxonomy" id="200253"/>
    <lineage>
        <taxon>Bacteria</taxon>
        <taxon>Thermotogati</taxon>
        <taxon>Deinococcota</taxon>
        <taxon>Deinococci</taxon>
        <taxon>Deinococcales</taxon>
        <taxon>Deinococcaceae</taxon>
        <taxon>Deinococcus</taxon>
    </lineage>
</organism>
<dbReference type="GO" id="GO:0005978">
    <property type="term" value="P:glycogen biosynthetic process"/>
    <property type="evidence" value="ECO:0007669"/>
    <property type="project" value="UniProtKB-UniRule"/>
</dbReference>
<keyword evidence="6 9" id="KW-0067">ATP-binding</keyword>
<dbReference type="Proteomes" id="UP000236569">
    <property type="component" value="Unassembled WGS sequence"/>
</dbReference>
<evidence type="ECO:0000256" key="5">
    <source>
        <dbReference type="ARBA" id="ARBA00022741"/>
    </source>
</evidence>
<feature type="binding site" evidence="9">
    <location>
        <begin position="182"/>
        <end position="183"/>
    </location>
    <ligand>
        <name>alpha-D-glucose 1-phosphate</name>
        <dbReference type="ChEBI" id="CHEBI:58601"/>
    </ligand>
</feature>
<dbReference type="EC" id="2.7.7.27" evidence="9"/>
<keyword evidence="8 9" id="KW-0119">Carbohydrate metabolism</keyword>
<keyword evidence="5 9" id="KW-0547">Nucleotide-binding</keyword>
<dbReference type="CDD" id="cd04651">
    <property type="entry name" value="LbH_G1P_AT_C"/>
    <property type="match status" value="1"/>
</dbReference>
<keyword evidence="2 9" id="KW-0321">Glycogen metabolism</keyword>
<feature type="domain" description="Glucose-1-phosphate adenylyltransferase/Bifunctional protein GlmU-like C-terminal hexapeptide" evidence="11">
    <location>
        <begin position="303"/>
        <end position="407"/>
    </location>
</feature>
<feature type="binding site" evidence="9">
    <location>
        <position position="102"/>
    </location>
    <ligand>
        <name>alpha-D-glucose 1-phosphate</name>
        <dbReference type="ChEBI" id="CHEBI:58601"/>
    </ligand>
</feature>
<evidence type="ECO:0000256" key="1">
    <source>
        <dbReference type="ARBA" id="ARBA00010443"/>
    </source>
</evidence>
<dbReference type="OrthoDB" id="9801810at2"/>
<reference evidence="13" key="1">
    <citation type="submission" date="2018-01" db="EMBL/GenBank/DDBJ databases">
        <title>Draft Genome Sequence of the Radioresistant Bacterium Deinococcus aerius TR0125, Isolated from the Higher Atmosphere above Japan.</title>
        <authorList>
            <person name="Satoh K."/>
            <person name="Arai H."/>
            <person name="Sanzen T."/>
            <person name="Kawaguchi Y."/>
            <person name="Hayashi H."/>
            <person name="Yokobori S."/>
            <person name="Yamagishi A."/>
            <person name="Oono Y."/>
            <person name="Narumi I."/>
        </authorList>
    </citation>
    <scope>NUCLEOTIDE SEQUENCE [LARGE SCALE GENOMIC DNA]</scope>
    <source>
        <strain evidence="13">TR0125</strain>
    </source>
</reference>
<feature type="domain" description="Nucleotidyl transferase" evidence="10">
    <location>
        <begin position="7"/>
        <end position="279"/>
    </location>
</feature>
<dbReference type="InterPro" id="IPR056818">
    <property type="entry name" value="GlmU/GlgC-like_hexapep"/>
</dbReference>
<name>A0A2I9CTA3_9DEIO</name>
<keyword evidence="7 9" id="KW-0320">Glycogen biosynthesis</keyword>
<comment type="caution">
    <text evidence="12">The sequence shown here is derived from an EMBL/GenBank/DDBJ whole genome shotgun (WGS) entry which is preliminary data.</text>
</comment>
<comment type="pathway">
    <text evidence="9">Glycan biosynthesis; glycogen biosynthesis.</text>
</comment>
<dbReference type="PANTHER" id="PTHR43523:SF2">
    <property type="entry name" value="GLUCOSE-1-PHOSPHATE ADENYLYLTRANSFERASE"/>
    <property type="match status" value="1"/>
</dbReference>
<dbReference type="NCBIfam" id="NF002023">
    <property type="entry name" value="PRK00844.1"/>
    <property type="match status" value="1"/>
</dbReference>
<proteinExistence type="inferred from homology"/>
<gene>
    <name evidence="9" type="primary">glgC</name>
    <name evidence="12" type="ORF">DAERI_030140</name>
</gene>
<comment type="similarity">
    <text evidence="1 9">Belongs to the bacterial/plant glucose-1-phosphate adenylyltransferase family.</text>
</comment>
<dbReference type="CDD" id="cd02508">
    <property type="entry name" value="ADP_Glucose_PP"/>
    <property type="match status" value="1"/>
</dbReference>
<dbReference type="InterPro" id="IPR005836">
    <property type="entry name" value="ADP_Glu_pyroP_CS"/>
</dbReference>
<dbReference type="AlphaFoldDB" id="A0A2I9CTA3"/>
<dbReference type="Gene3D" id="2.160.10.10">
    <property type="entry name" value="Hexapeptide repeat proteins"/>
    <property type="match status" value="1"/>
</dbReference>
<dbReference type="SUPFAM" id="SSF53448">
    <property type="entry name" value="Nucleotide-diphospho-sugar transferases"/>
    <property type="match status" value="1"/>
</dbReference>
<evidence type="ECO:0000256" key="3">
    <source>
        <dbReference type="ARBA" id="ARBA00022679"/>
    </source>
</evidence>
<dbReference type="GO" id="GO:0008878">
    <property type="term" value="F:glucose-1-phosphate adenylyltransferase activity"/>
    <property type="evidence" value="ECO:0007669"/>
    <property type="project" value="UniProtKB-UniRule"/>
</dbReference>
<dbReference type="GO" id="GO:0005524">
    <property type="term" value="F:ATP binding"/>
    <property type="evidence" value="ECO:0007669"/>
    <property type="project" value="UniProtKB-KW"/>
</dbReference>
<accession>A0A2I9CTA3</accession>
<dbReference type="PROSITE" id="PS00808">
    <property type="entry name" value="ADP_GLC_PYROPHOSPH_1"/>
    <property type="match status" value="1"/>
</dbReference>
<evidence type="ECO:0000256" key="4">
    <source>
        <dbReference type="ARBA" id="ARBA00022695"/>
    </source>
</evidence>
<dbReference type="HAMAP" id="MF_00624">
    <property type="entry name" value="GlgC"/>
    <property type="match status" value="1"/>
</dbReference>
<dbReference type="InterPro" id="IPR029044">
    <property type="entry name" value="Nucleotide-diphossugar_trans"/>
</dbReference>
<keyword evidence="4 9" id="KW-0548">Nucleotidyltransferase</keyword>
<evidence type="ECO:0000259" key="11">
    <source>
        <dbReference type="Pfam" id="PF24894"/>
    </source>
</evidence>
<dbReference type="InterPro" id="IPR023049">
    <property type="entry name" value="GlgC_bac"/>
</dbReference>
<dbReference type="SUPFAM" id="SSF51161">
    <property type="entry name" value="Trimeric LpxA-like enzymes"/>
    <property type="match status" value="1"/>
</dbReference>
<comment type="catalytic activity">
    <reaction evidence="9">
        <text>alpha-D-glucose 1-phosphate + ATP + H(+) = ADP-alpha-D-glucose + diphosphate</text>
        <dbReference type="Rhea" id="RHEA:12120"/>
        <dbReference type="ChEBI" id="CHEBI:15378"/>
        <dbReference type="ChEBI" id="CHEBI:30616"/>
        <dbReference type="ChEBI" id="CHEBI:33019"/>
        <dbReference type="ChEBI" id="CHEBI:57498"/>
        <dbReference type="ChEBI" id="CHEBI:58601"/>
        <dbReference type="EC" id="2.7.7.27"/>
    </reaction>
</comment>
<evidence type="ECO:0000256" key="7">
    <source>
        <dbReference type="ARBA" id="ARBA00023056"/>
    </source>
</evidence>
<evidence type="ECO:0000259" key="10">
    <source>
        <dbReference type="Pfam" id="PF00483"/>
    </source>
</evidence>
<dbReference type="InterPro" id="IPR005835">
    <property type="entry name" value="NTP_transferase_dom"/>
</dbReference>
<dbReference type="PROSITE" id="PS00809">
    <property type="entry name" value="ADP_GLC_PYROPHOSPH_2"/>
    <property type="match status" value="1"/>
</dbReference>
<dbReference type="Pfam" id="PF24894">
    <property type="entry name" value="Hexapep_GlmU"/>
    <property type="match status" value="1"/>
</dbReference>
<dbReference type="RefSeq" id="WP_103128431.1">
    <property type="nucleotide sequence ID" value="NZ_BFAG01000003.1"/>
</dbReference>
<dbReference type="EMBL" id="BFAG01000003">
    <property type="protein sequence ID" value="GBF04974.1"/>
    <property type="molecule type" value="Genomic_DNA"/>
</dbReference>
<dbReference type="NCBIfam" id="NF001947">
    <property type="entry name" value="PRK00725.1"/>
    <property type="match status" value="1"/>
</dbReference>
<feature type="binding site" evidence="9">
    <location>
        <position position="167"/>
    </location>
    <ligand>
        <name>alpha-D-glucose 1-phosphate</name>
        <dbReference type="ChEBI" id="CHEBI:58601"/>
    </ligand>
</feature>
<keyword evidence="13" id="KW-1185">Reference proteome</keyword>